<dbReference type="Proteomes" id="UP000234237">
    <property type="component" value="Chromosome"/>
</dbReference>
<keyword evidence="1" id="KW-0812">Transmembrane</keyword>
<keyword evidence="1" id="KW-1133">Transmembrane helix</keyword>
<dbReference type="STRING" id="302167.GCA_900166595_00144"/>
<dbReference type="RefSeq" id="WP_077701875.1">
    <property type="nucleotide sequence ID" value="NZ_CP018622.1"/>
</dbReference>
<keyword evidence="5" id="KW-1185">Reference proteome</keyword>
<dbReference type="AlphaFoldDB" id="A0A2K9IY91"/>
<dbReference type="KEGG" id="vpn:A21D_01595"/>
<name>A0A2K9IY91_9BACI</name>
<feature type="transmembrane region" description="Helical" evidence="1">
    <location>
        <begin position="71"/>
        <end position="94"/>
    </location>
</feature>
<evidence type="ECO:0000313" key="3">
    <source>
        <dbReference type="EMBL" id="MEF2291115.1"/>
    </source>
</evidence>
<evidence type="ECO:0000256" key="1">
    <source>
        <dbReference type="SAM" id="Phobius"/>
    </source>
</evidence>
<reference evidence="4" key="2">
    <citation type="submission" date="2016-11" db="EMBL/GenBank/DDBJ databases">
        <title>Complete genome sequence of Virgibacillus pantothenticus 21D, a halophilic bacterium isolated from the deep hypersaline anoxic basin Discovery in the Mediterranean Sea.</title>
        <authorList>
            <person name="Zeaiter Z."/>
            <person name="Booth J.M."/>
            <person name="Prosdocimi E.M."/>
            <person name="Mapelli F."/>
            <person name="Fusi M."/>
            <person name="Daffonchio D."/>
            <person name="Borin S."/>
            <person name="Crotti E."/>
        </authorList>
    </citation>
    <scope>NUCLEOTIDE SEQUENCE [LARGE SCALE GENOMIC DNA]</scope>
    <source>
        <strain evidence="4">21D</strain>
    </source>
</reference>
<dbReference type="Proteomes" id="UP001356080">
    <property type="component" value="Unassembled WGS sequence"/>
</dbReference>
<accession>A0A2K9IY91</accession>
<proteinExistence type="predicted"/>
<reference evidence="3 5" key="3">
    <citation type="submission" date="2024-01" db="EMBL/GenBank/DDBJ databases">
        <title>Survival strategy associated with biotechnological potential of Virgibacillus dokdonensis T4.6 isolated from salt-fermented shrimp paste.</title>
        <authorList>
            <person name="Doan T.V."/>
            <person name="Quach N.T."/>
            <person name="Phi Q.-T."/>
        </authorList>
    </citation>
    <scope>NUCLEOTIDE SEQUENCE [LARGE SCALE GENOMIC DNA]</scope>
    <source>
        <strain evidence="3 5">T4.6</strain>
    </source>
</reference>
<feature type="transmembrane region" description="Helical" evidence="1">
    <location>
        <begin position="100"/>
        <end position="118"/>
    </location>
</feature>
<sequence length="143" mass="16510">MKKFYIEALVVSVFIGIFIRAFALLFTGQSLVTHIEGYLFSVLIAIISCTLSFAVHVKVLTSNRYSFVTKYLISSMLIIVIYVIGNLYFGGLAVVYEWEFYGYAVAIVLVSLPLIYYFNKRMIRFNDFLQLKKSQHAERVYVK</sequence>
<evidence type="ECO:0008006" key="6">
    <source>
        <dbReference type="Google" id="ProtNLM"/>
    </source>
</evidence>
<organism evidence="2 4">
    <name type="scientific">Virgibacillus dokdonensis</name>
    <dbReference type="NCBI Taxonomy" id="302167"/>
    <lineage>
        <taxon>Bacteria</taxon>
        <taxon>Bacillati</taxon>
        <taxon>Bacillota</taxon>
        <taxon>Bacilli</taxon>
        <taxon>Bacillales</taxon>
        <taxon>Bacillaceae</taxon>
        <taxon>Virgibacillus</taxon>
    </lineage>
</organism>
<gene>
    <name evidence="2" type="ORF">A21D_01595</name>
    <name evidence="3" type="ORF">V2W34_03690</name>
</gene>
<protein>
    <recommendedName>
        <fullName evidence="6">GtrA-like protein</fullName>
    </recommendedName>
</protein>
<reference evidence="2" key="1">
    <citation type="submission" date="2016-11" db="EMBL/GenBank/DDBJ databases">
        <title>Complete genome sequence of Virgibacillus dokdonensis 21D, a halophilic bacterium isolated from the deep hypersaline anoxic basin Discovery in the Mediterranean Sea.</title>
        <authorList>
            <person name="Zeaiter Z."/>
            <person name="Booth J.M."/>
            <person name="Prosdocimi E.M."/>
            <person name="Mapelli F."/>
            <person name="Fusi M."/>
            <person name="Daffonchio D."/>
            <person name="Borin S."/>
            <person name="Crotti E."/>
        </authorList>
    </citation>
    <scope>NUCLEOTIDE SEQUENCE</scope>
    <source>
        <strain evidence="2">21D</strain>
    </source>
</reference>
<feature type="transmembrane region" description="Helical" evidence="1">
    <location>
        <begin position="5"/>
        <end position="26"/>
    </location>
</feature>
<evidence type="ECO:0000313" key="4">
    <source>
        <dbReference type="Proteomes" id="UP000234237"/>
    </source>
</evidence>
<dbReference type="EMBL" id="CP018622">
    <property type="protein sequence ID" value="AUJ24676.1"/>
    <property type="molecule type" value="Genomic_DNA"/>
</dbReference>
<keyword evidence="1" id="KW-0472">Membrane</keyword>
<dbReference type="EMBL" id="JAZHPM010000005">
    <property type="protein sequence ID" value="MEF2291115.1"/>
    <property type="molecule type" value="Genomic_DNA"/>
</dbReference>
<evidence type="ECO:0000313" key="2">
    <source>
        <dbReference type="EMBL" id="AUJ24676.1"/>
    </source>
</evidence>
<evidence type="ECO:0000313" key="5">
    <source>
        <dbReference type="Proteomes" id="UP001356080"/>
    </source>
</evidence>
<feature type="transmembrane region" description="Helical" evidence="1">
    <location>
        <begin position="38"/>
        <end position="59"/>
    </location>
</feature>